<sequence>MRLPNKDEDLIGKICVCSVGRVAVVVGRKEYDWGVAWTGLGLDGKGNWASSSPCVVAKSGNEFHNKLSERFGGKMSFNG</sequence>
<gene>
    <name evidence="1" type="ORF">LCGC14_0378190</name>
</gene>
<dbReference type="AlphaFoldDB" id="A0A0F9VQF6"/>
<proteinExistence type="predicted"/>
<comment type="caution">
    <text evidence="1">The sequence shown here is derived from an EMBL/GenBank/DDBJ whole genome shotgun (WGS) entry which is preliminary data.</text>
</comment>
<reference evidence="1" key="1">
    <citation type="journal article" date="2015" name="Nature">
        <title>Complex archaea that bridge the gap between prokaryotes and eukaryotes.</title>
        <authorList>
            <person name="Spang A."/>
            <person name="Saw J.H."/>
            <person name="Jorgensen S.L."/>
            <person name="Zaremba-Niedzwiedzka K."/>
            <person name="Martijn J."/>
            <person name="Lind A.E."/>
            <person name="van Eijk R."/>
            <person name="Schleper C."/>
            <person name="Guy L."/>
            <person name="Ettema T.J."/>
        </authorList>
    </citation>
    <scope>NUCLEOTIDE SEQUENCE</scope>
</reference>
<accession>A0A0F9VQF6</accession>
<evidence type="ECO:0000313" key="1">
    <source>
        <dbReference type="EMBL" id="KKN75716.1"/>
    </source>
</evidence>
<name>A0A0F9VQF6_9ZZZZ</name>
<dbReference type="EMBL" id="LAZR01000305">
    <property type="protein sequence ID" value="KKN75716.1"/>
    <property type="molecule type" value="Genomic_DNA"/>
</dbReference>
<organism evidence="1">
    <name type="scientific">marine sediment metagenome</name>
    <dbReference type="NCBI Taxonomy" id="412755"/>
    <lineage>
        <taxon>unclassified sequences</taxon>
        <taxon>metagenomes</taxon>
        <taxon>ecological metagenomes</taxon>
    </lineage>
</organism>
<protein>
    <submittedName>
        <fullName evidence="1">Uncharacterized protein</fullName>
    </submittedName>
</protein>